<dbReference type="EMBL" id="VSTF01000002">
    <property type="protein sequence ID" value="TYL61117.1"/>
    <property type="molecule type" value="Genomic_DNA"/>
</dbReference>
<gene>
    <name evidence="6" type="ORF">FYL31_02195</name>
</gene>
<dbReference type="SMART" id="SM00400">
    <property type="entry name" value="ZnF_CHCC"/>
    <property type="match status" value="1"/>
</dbReference>
<dbReference type="PANTHER" id="PTHR30313">
    <property type="entry name" value="DNA PRIMASE"/>
    <property type="match status" value="1"/>
</dbReference>
<dbReference type="InterPro" id="IPR050219">
    <property type="entry name" value="DnaG_primase"/>
</dbReference>
<dbReference type="GO" id="GO:0006269">
    <property type="term" value="P:DNA replication, synthesis of primer"/>
    <property type="evidence" value="ECO:0007669"/>
    <property type="project" value="TreeGrafter"/>
</dbReference>
<name>A0A5S4VP58_9FIRM</name>
<comment type="caution">
    <text evidence="6">The sequence shown here is derived from an EMBL/GenBank/DDBJ whole genome shotgun (WGS) entry which is preliminary data.</text>
</comment>
<dbReference type="Gene3D" id="3.90.580.10">
    <property type="entry name" value="Zinc finger, CHC2-type domain"/>
    <property type="match status" value="1"/>
</dbReference>
<dbReference type="GeneID" id="75162186"/>
<reference evidence="6 7" key="1">
    <citation type="submission" date="2019-08" db="EMBL/GenBank/DDBJ databases">
        <authorList>
            <person name="Duncan S."/>
            <person name="Walker A."/>
        </authorList>
    </citation>
    <scope>NUCLEOTIDE SEQUENCE [LARGE SCALE GENOMIC DNA]</scope>
    <source>
        <strain evidence="6 7">T3WBe13</strain>
    </source>
</reference>
<evidence type="ECO:0000256" key="2">
    <source>
        <dbReference type="ARBA" id="ARBA00022771"/>
    </source>
</evidence>
<dbReference type="GO" id="GO:0003677">
    <property type="term" value="F:DNA binding"/>
    <property type="evidence" value="ECO:0007669"/>
    <property type="project" value="InterPro"/>
</dbReference>
<feature type="domain" description="Zinc finger CHC2-type" evidence="5">
    <location>
        <begin position="41"/>
        <end position="91"/>
    </location>
</feature>
<dbReference type="SUPFAM" id="SSF57783">
    <property type="entry name" value="Zinc beta-ribbon"/>
    <property type="match status" value="1"/>
</dbReference>
<evidence type="ECO:0000259" key="5">
    <source>
        <dbReference type="SMART" id="SM00400"/>
    </source>
</evidence>
<dbReference type="GO" id="GO:0005737">
    <property type="term" value="C:cytoplasm"/>
    <property type="evidence" value="ECO:0007669"/>
    <property type="project" value="TreeGrafter"/>
</dbReference>
<feature type="compositionally biased region" description="Basic and acidic residues" evidence="4">
    <location>
        <begin position="210"/>
        <end position="225"/>
    </location>
</feature>
<evidence type="ECO:0000256" key="4">
    <source>
        <dbReference type="SAM" id="MobiDB-lite"/>
    </source>
</evidence>
<keyword evidence="1" id="KW-0479">Metal-binding</keyword>
<feature type="region of interest" description="Disordered" evidence="4">
    <location>
        <begin position="204"/>
        <end position="225"/>
    </location>
</feature>
<organism evidence="6 7">
    <name type="scientific">Agathobacter rectalis</name>
    <dbReference type="NCBI Taxonomy" id="39491"/>
    <lineage>
        <taxon>Bacteria</taxon>
        <taxon>Bacillati</taxon>
        <taxon>Bacillota</taxon>
        <taxon>Clostridia</taxon>
        <taxon>Lachnospirales</taxon>
        <taxon>Lachnospiraceae</taxon>
        <taxon>Agathobacter</taxon>
    </lineage>
</organism>
<evidence type="ECO:0000313" key="7">
    <source>
        <dbReference type="Proteomes" id="UP000324327"/>
    </source>
</evidence>
<keyword evidence="2" id="KW-0863">Zinc-finger</keyword>
<evidence type="ECO:0000313" key="6">
    <source>
        <dbReference type="EMBL" id="TYL61117.1"/>
    </source>
</evidence>
<dbReference type="InterPro" id="IPR036977">
    <property type="entry name" value="DNA_primase_Znf_CHC2"/>
</dbReference>
<dbReference type="GO" id="GO:0003899">
    <property type="term" value="F:DNA-directed RNA polymerase activity"/>
    <property type="evidence" value="ECO:0007669"/>
    <property type="project" value="InterPro"/>
</dbReference>
<dbReference type="GO" id="GO:0008270">
    <property type="term" value="F:zinc ion binding"/>
    <property type="evidence" value="ECO:0007669"/>
    <property type="project" value="UniProtKB-KW"/>
</dbReference>
<dbReference type="RefSeq" id="WP_006859285.1">
    <property type="nucleotide sequence ID" value="NZ_AP031452.1"/>
</dbReference>
<sequence>MTGAFLIFRRIYLNVFKAVKQSVTTRQAAEHFGIRVGRNGMCVCPFHADKNPSMKVDRRFHCFGCQADGDVIDFVSRLEAVSPKEAALMLAQEFSIPYEDREPPGRRKPKPRQETPEQRFCRMERYCFRVLSDYYHLLRRWKRDYAPKMPEEAWHPLFVEALQKQSHVEYLLDVLLSPDMEERAVLIVDYGKEVSNLERRMAELAAQDTAGRRTDHTRSSPAPEH</sequence>
<keyword evidence="3" id="KW-0862">Zinc</keyword>
<dbReference type="Pfam" id="PF01807">
    <property type="entry name" value="Zn_ribbon_DnaG"/>
    <property type="match status" value="1"/>
</dbReference>
<accession>A0A5S4VP58</accession>
<reference evidence="6 7" key="2">
    <citation type="submission" date="2019-09" db="EMBL/GenBank/DDBJ databases">
        <title>Strain-level analysis of Eubacterium rectale using genomes from metagenomes.</title>
        <authorList>
            <person name="Karcher N."/>
            <person name="Segata N."/>
        </authorList>
    </citation>
    <scope>NUCLEOTIDE SEQUENCE [LARGE SCALE GENOMIC DNA]</scope>
    <source>
        <strain evidence="6 7">T3WBe13</strain>
    </source>
</reference>
<dbReference type="InterPro" id="IPR002694">
    <property type="entry name" value="Znf_CHC2"/>
</dbReference>
<proteinExistence type="predicted"/>
<dbReference type="AlphaFoldDB" id="A0A5S4VP58"/>
<dbReference type="Proteomes" id="UP000324327">
    <property type="component" value="Unassembled WGS sequence"/>
</dbReference>
<evidence type="ECO:0000256" key="3">
    <source>
        <dbReference type="ARBA" id="ARBA00022833"/>
    </source>
</evidence>
<dbReference type="PANTHER" id="PTHR30313:SF2">
    <property type="entry name" value="DNA PRIMASE"/>
    <property type="match status" value="1"/>
</dbReference>
<evidence type="ECO:0000256" key="1">
    <source>
        <dbReference type="ARBA" id="ARBA00022723"/>
    </source>
</evidence>
<protein>
    <submittedName>
        <fullName evidence="6">DNA primase</fullName>
    </submittedName>
</protein>